<comment type="caution">
    <text evidence="2">The sequence shown here is derived from an EMBL/GenBank/DDBJ whole genome shotgun (WGS) entry which is preliminary data.</text>
</comment>
<keyword evidence="3" id="KW-1185">Reference proteome</keyword>
<dbReference type="Pfam" id="PF08808">
    <property type="entry name" value="RES"/>
    <property type="match status" value="1"/>
</dbReference>
<evidence type="ECO:0000313" key="2">
    <source>
        <dbReference type="EMBL" id="PRC93787.1"/>
    </source>
</evidence>
<reference evidence="2 3" key="1">
    <citation type="submission" date="2018-02" db="EMBL/GenBank/DDBJ databases">
        <title>Solimicrobium silvestre gen. nov., sp. nov., isolated from alpine forest soil.</title>
        <authorList>
            <person name="Margesin R."/>
            <person name="Albuquerque L."/>
            <person name="Zhang D.-C."/>
            <person name="Froufe H.J.C."/>
            <person name="Severino R."/>
            <person name="Roxo I."/>
            <person name="Egas C."/>
            <person name="Da Costa M.S."/>
        </authorList>
    </citation>
    <scope>NUCLEOTIDE SEQUENCE [LARGE SCALE GENOMIC DNA]</scope>
    <source>
        <strain evidence="2 3">S20-91</strain>
    </source>
</reference>
<dbReference type="AlphaFoldDB" id="A0A2S9H1E9"/>
<evidence type="ECO:0000313" key="3">
    <source>
        <dbReference type="Proteomes" id="UP000237839"/>
    </source>
</evidence>
<accession>A0A2S9H1E9</accession>
<sequence>MNSVQLWRISKHTALFRADDLSGEGAKITGGRWNKKSLAVTYSSSTIALATLETLAHIGSEIAARNRFLIAISVPVKLWNKREIITAAELDPSWLAEPPGMFSIEFGSTWLEGRSAALLLVPSIIVPEEFNVLINPKHPDAKKISAKIVRQFIYDPRLN</sequence>
<dbReference type="SMART" id="SM00953">
    <property type="entry name" value="RES"/>
    <property type="match status" value="1"/>
</dbReference>
<dbReference type="InterPro" id="IPR014914">
    <property type="entry name" value="RES_dom"/>
</dbReference>
<protein>
    <recommendedName>
        <fullName evidence="1">RES domain-containing protein</fullName>
    </recommendedName>
</protein>
<proteinExistence type="predicted"/>
<dbReference type="OrthoDB" id="9789501at2"/>
<gene>
    <name evidence="2" type="ORF">S2091_1396</name>
</gene>
<dbReference type="Proteomes" id="UP000237839">
    <property type="component" value="Unassembled WGS sequence"/>
</dbReference>
<dbReference type="EMBL" id="PUGF01000005">
    <property type="protein sequence ID" value="PRC93787.1"/>
    <property type="molecule type" value="Genomic_DNA"/>
</dbReference>
<dbReference type="RefSeq" id="WP_105531077.1">
    <property type="nucleotide sequence ID" value="NZ_PUGF01000005.1"/>
</dbReference>
<organism evidence="2 3">
    <name type="scientific">Solimicrobium silvestre</name>
    <dbReference type="NCBI Taxonomy" id="2099400"/>
    <lineage>
        <taxon>Bacteria</taxon>
        <taxon>Pseudomonadati</taxon>
        <taxon>Pseudomonadota</taxon>
        <taxon>Betaproteobacteria</taxon>
        <taxon>Burkholderiales</taxon>
        <taxon>Oxalobacteraceae</taxon>
        <taxon>Solimicrobium</taxon>
    </lineage>
</organism>
<evidence type="ECO:0000259" key="1">
    <source>
        <dbReference type="SMART" id="SM00953"/>
    </source>
</evidence>
<feature type="domain" description="RES" evidence="1">
    <location>
        <begin position="20"/>
        <end position="148"/>
    </location>
</feature>
<name>A0A2S9H1E9_9BURK</name>